<evidence type="ECO:0000256" key="2">
    <source>
        <dbReference type="ARBA" id="ARBA00022540"/>
    </source>
</evidence>
<sequence>MNNNNEKELIVTGVVIEALPNAMFRVDLDNDGGEMLSFLSGKMRMHRIRVLVGDKVSIKTDPYGGKGRIIKRM</sequence>
<evidence type="ECO:0000256" key="1">
    <source>
        <dbReference type="ARBA" id="ARBA00010939"/>
    </source>
</evidence>
<dbReference type="SUPFAM" id="SSF50249">
    <property type="entry name" value="Nucleic acid-binding proteins"/>
    <property type="match status" value="1"/>
</dbReference>
<keyword evidence="2 5" id="KW-0396">Initiation factor</keyword>
<gene>
    <name evidence="7" type="ORF">A2811_00440</name>
</gene>
<dbReference type="GO" id="GO:0043022">
    <property type="term" value="F:ribosome binding"/>
    <property type="evidence" value="ECO:0007669"/>
    <property type="project" value="TreeGrafter"/>
</dbReference>
<dbReference type="GO" id="GO:0005829">
    <property type="term" value="C:cytosol"/>
    <property type="evidence" value="ECO:0007669"/>
    <property type="project" value="TreeGrafter"/>
</dbReference>
<evidence type="ECO:0000313" key="7">
    <source>
        <dbReference type="EMBL" id="OGD68341.1"/>
    </source>
</evidence>
<accession>A0A1F5ELS4</accession>
<dbReference type="PROSITE" id="PS50832">
    <property type="entry name" value="S1_IF1_TYPE"/>
    <property type="match status" value="1"/>
</dbReference>
<evidence type="ECO:0000313" key="8">
    <source>
        <dbReference type="Proteomes" id="UP000186670"/>
    </source>
</evidence>
<evidence type="ECO:0000256" key="4">
    <source>
        <dbReference type="NCBIfam" id="TIGR00008"/>
    </source>
</evidence>
<name>A0A1F5ELS4_9BACT</name>
<dbReference type="PANTHER" id="PTHR33370">
    <property type="entry name" value="TRANSLATION INITIATION FACTOR IF-1, CHLOROPLASTIC"/>
    <property type="match status" value="1"/>
</dbReference>
<keyword evidence="3 5" id="KW-0648">Protein biosynthesis</keyword>
<dbReference type="InterPro" id="IPR006196">
    <property type="entry name" value="RNA-binding_domain_S1_IF1"/>
</dbReference>
<proteinExistence type="inferred from homology"/>
<dbReference type="Pfam" id="PF01176">
    <property type="entry name" value="eIF-1a"/>
    <property type="match status" value="1"/>
</dbReference>
<dbReference type="GO" id="GO:0003743">
    <property type="term" value="F:translation initiation factor activity"/>
    <property type="evidence" value="ECO:0007669"/>
    <property type="project" value="UniProtKB-UniRule"/>
</dbReference>
<feature type="domain" description="S1-like" evidence="6">
    <location>
        <begin position="1"/>
        <end position="73"/>
    </location>
</feature>
<comment type="caution">
    <text evidence="7">The sequence shown here is derived from an EMBL/GenBank/DDBJ whole genome shotgun (WGS) entry which is preliminary data.</text>
</comment>
<dbReference type="EMBL" id="MEZZ01000035">
    <property type="protein sequence ID" value="OGD68341.1"/>
    <property type="molecule type" value="Genomic_DNA"/>
</dbReference>
<dbReference type="Proteomes" id="UP000186670">
    <property type="component" value="Unassembled WGS sequence"/>
</dbReference>
<evidence type="ECO:0000259" key="6">
    <source>
        <dbReference type="PROSITE" id="PS50832"/>
    </source>
</evidence>
<dbReference type="PANTHER" id="PTHR33370:SF1">
    <property type="entry name" value="TRANSLATION INITIATION FACTOR IF-1, CHLOROPLASTIC"/>
    <property type="match status" value="1"/>
</dbReference>
<evidence type="ECO:0000256" key="5">
    <source>
        <dbReference type="PROSITE-ProRule" id="PRU00181"/>
    </source>
</evidence>
<protein>
    <recommendedName>
        <fullName evidence="4">Translation initiation factor IF-1</fullName>
    </recommendedName>
</protein>
<evidence type="ECO:0000256" key="3">
    <source>
        <dbReference type="ARBA" id="ARBA00022917"/>
    </source>
</evidence>
<reference evidence="7 8" key="1">
    <citation type="journal article" date="2016" name="Nat. Commun.">
        <title>Thousands of microbial genomes shed light on interconnected biogeochemical processes in an aquifer system.</title>
        <authorList>
            <person name="Anantharaman K."/>
            <person name="Brown C.T."/>
            <person name="Hug L.A."/>
            <person name="Sharon I."/>
            <person name="Castelle C.J."/>
            <person name="Probst A.J."/>
            <person name="Thomas B.C."/>
            <person name="Singh A."/>
            <person name="Wilkins M.J."/>
            <person name="Karaoz U."/>
            <person name="Brodie E.L."/>
            <person name="Williams K.H."/>
            <person name="Hubbard S.S."/>
            <person name="Banfield J.F."/>
        </authorList>
    </citation>
    <scope>NUCLEOTIDE SEQUENCE [LARGE SCALE GENOMIC DNA]</scope>
</reference>
<comment type="similarity">
    <text evidence="1">Belongs to the IF-1 family.</text>
</comment>
<dbReference type="NCBIfam" id="TIGR00008">
    <property type="entry name" value="infA"/>
    <property type="match status" value="1"/>
</dbReference>
<dbReference type="AlphaFoldDB" id="A0A1F5ELS4"/>
<dbReference type="Gene3D" id="2.40.50.140">
    <property type="entry name" value="Nucleic acid-binding proteins"/>
    <property type="match status" value="1"/>
</dbReference>
<dbReference type="GO" id="GO:0003723">
    <property type="term" value="F:RNA binding"/>
    <property type="evidence" value="ECO:0007669"/>
    <property type="project" value="InterPro"/>
</dbReference>
<organism evidence="7 8">
    <name type="scientific">Candidatus Campbellbacteria bacterium RIFCSPHIGHO2_01_FULL_34_10</name>
    <dbReference type="NCBI Taxonomy" id="1797577"/>
    <lineage>
        <taxon>Bacteria</taxon>
        <taxon>Candidatus Campbelliibacteriota</taxon>
    </lineage>
</organism>
<dbReference type="InterPro" id="IPR012340">
    <property type="entry name" value="NA-bd_OB-fold"/>
</dbReference>
<dbReference type="InterPro" id="IPR004368">
    <property type="entry name" value="TIF_IF1"/>
</dbReference>